<dbReference type="PANTHER" id="PTHR33112">
    <property type="entry name" value="DOMAIN PROTEIN, PUTATIVE-RELATED"/>
    <property type="match status" value="1"/>
</dbReference>
<reference evidence="2 3" key="1">
    <citation type="submission" date="2020-03" db="EMBL/GenBank/DDBJ databases">
        <title>Draft Genome Sequence of Cudoniella acicularis.</title>
        <authorList>
            <person name="Buettner E."/>
            <person name="Kellner H."/>
        </authorList>
    </citation>
    <scope>NUCLEOTIDE SEQUENCE [LARGE SCALE GENOMIC DNA]</scope>
    <source>
        <strain evidence="2 3">DSM 108380</strain>
    </source>
</reference>
<name>A0A8H4RU80_9HELO</name>
<evidence type="ECO:0000313" key="2">
    <source>
        <dbReference type="EMBL" id="KAF4636107.1"/>
    </source>
</evidence>
<sequence length="806" mass="90832">MPLCHLCEILKFPSLHQEIYYKPRFGQVREREKVSNSSSLQSICEEGKEPSPLNTRLPESQYEIFSRNDASALNNDGYFDEDGSGSLVANEEIDTEKTNLDVYHYRRNFGHVSEILSRKVHCTFCALVSQRLETQDVEAGDFCEIVTPLYCSSRGSDRRYIFSVEISLTPAISDGFSGPYLPEQQASASLKQSRCILALQKYVEPTFDDATGVSNNTADFSGRRMNPEHADLNLFANWIHRCRTSHSGKCSKSVVPDSVPQTLKELQVIDVQKMCIIDAPQACRYVALSYCWGTAVTLRHLLANSERLRTPGALAIATLPATIADAISLVRGVGETYLWVDALCIVQDDPISQQIQLAQMGLVYSLAHFTIVAAAGKDANAGLPGVRPRTRKITQEVVQLGGQNLITTISGQYYGGVSTSHWLTRAWTMQEKALSKKALVFTNEQVYWSCWGALWLEETALENIPGWTRFHRNPLSKDWSKVSFTTVENGYYSLCDDLVESYLHRQLSFQSDILNAFSGITQVLGFIRNDAFYWGLPESRFDRYLGWKMYGGSRRNDALCAVNGRQTRFPSWSWTAWFGGGQSFIGWSGQTQRLQGEPEILFYRRESNGVLVAITDRTSKKNEAPAQAQKWLEESGHLELRTKWKGYPRSIAENEINPSLDNGHIYFWTSTAKVYIHRTRLHAPSGPRYSILWDTHIKESLTEIHLESSSHLPFRDPETMKNLPKYVLKRIEADGNVTSDVLVKDVAVVGRGSWTAGPKPSSCSTSIVALVIEWEGDVAYRIGVCSVKEDVWVSLTNRVWKRVVLR</sequence>
<comment type="caution">
    <text evidence="2">The sequence shown here is derived from an EMBL/GenBank/DDBJ whole genome shotgun (WGS) entry which is preliminary data.</text>
</comment>
<feature type="domain" description="Heterokaryon incompatibility" evidence="1">
    <location>
        <begin position="285"/>
        <end position="431"/>
    </location>
</feature>
<dbReference type="EMBL" id="JAAMPI010000082">
    <property type="protein sequence ID" value="KAF4636107.1"/>
    <property type="molecule type" value="Genomic_DNA"/>
</dbReference>
<dbReference type="PANTHER" id="PTHR33112:SF12">
    <property type="entry name" value="HETEROKARYON INCOMPATIBILITY DOMAIN-CONTAINING PROTEIN"/>
    <property type="match status" value="1"/>
</dbReference>
<organism evidence="2 3">
    <name type="scientific">Cudoniella acicularis</name>
    <dbReference type="NCBI Taxonomy" id="354080"/>
    <lineage>
        <taxon>Eukaryota</taxon>
        <taxon>Fungi</taxon>
        <taxon>Dikarya</taxon>
        <taxon>Ascomycota</taxon>
        <taxon>Pezizomycotina</taxon>
        <taxon>Leotiomycetes</taxon>
        <taxon>Helotiales</taxon>
        <taxon>Tricladiaceae</taxon>
        <taxon>Cudoniella</taxon>
    </lineage>
</organism>
<evidence type="ECO:0000259" key="1">
    <source>
        <dbReference type="Pfam" id="PF06985"/>
    </source>
</evidence>
<keyword evidence="3" id="KW-1185">Reference proteome</keyword>
<evidence type="ECO:0000313" key="3">
    <source>
        <dbReference type="Proteomes" id="UP000566819"/>
    </source>
</evidence>
<accession>A0A8H4RU80</accession>
<dbReference type="InterPro" id="IPR010730">
    <property type="entry name" value="HET"/>
</dbReference>
<gene>
    <name evidence="2" type="ORF">G7Y89_g1982</name>
</gene>
<proteinExistence type="predicted"/>
<dbReference type="Pfam" id="PF06985">
    <property type="entry name" value="HET"/>
    <property type="match status" value="1"/>
</dbReference>
<protein>
    <recommendedName>
        <fullName evidence="1">Heterokaryon incompatibility domain-containing protein</fullName>
    </recommendedName>
</protein>
<dbReference type="OrthoDB" id="2958217at2759"/>
<dbReference type="Proteomes" id="UP000566819">
    <property type="component" value="Unassembled WGS sequence"/>
</dbReference>
<dbReference type="AlphaFoldDB" id="A0A8H4RU80"/>